<feature type="domain" description="SseB protein N-terminal" evidence="2">
    <location>
        <begin position="10"/>
        <end position="113"/>
    </location>
</feature>
<comment type="caution">
    <text evidence="3">The sequence shown here is derived from an EMBL/GenBank/DDBJ whole genome shotgun (WGS) entry which is preliminary data.</text>
</comment>
<dbReference type="HOGENOM" id="CLU_1057026_0_0_5"/>
<dbReference type="RefSeq" id="WP_017928112.1">
    <property type="nucleotide sequence ID" value="NZ_KB822997.1"/>
</dbReference>
<keyword evidence="4" id="KW-1185">Reference proteome</keyword>
<evidence type="ECO:0000256" key="1">
    <source>
        <dbReference type="SAM" id="MobiDB-lite"/>
    </source>
</evidence>
<dbReference type="InterPro" id="IPR009839">
    <property type="entry name" value="SseB_N"/>
</dbReference>
<name>A0A017HCF2_9RHOB</name>
<sequence length="259" mass="27349">METGLDVASAAMDAAPEDDAARLRYYGRLADAELYMLLSEAAEEDSVSPVLIEEDGQSYAVVFDSEERLSDYAGGAAYHAAVPGRALAQILGGQGLGLALNPRVAPSARLLPPAALGWLADTLTHAPRESADRPVAVNPPKDFPETLLAALDEKLTSARGMAREAWLVRVEYADGREAPLLAFLDPAPVAERGLAVAVGEALTFSGLEEGALDVTFLSSGSETARRIARVGLRLKLPQPHVAPGRKAPGTDPDKPPRLH</sequence>
<dbReference type="eggNOG" id="ENOG502Z7MU">
    <property type="taxonomic scope" value="Bacteria"/>
</dbReference>
<dbReference type="Pfam" id="PF07179">
    <property type="entry name" value="SseB"/>
    <property type="match status" value="1"/>
</dbReference>
<protein>
    <recommendedName>
        <fullName evidence="2">SseB protein N-terminal domain-containing protein</fullName>
    </recommendedName>
</protein>
<dbReference type="Proteomes" id="UP000025047">
    <property type="component" value="Unassembled WGS sequence"/>
</dbReference>
<evidence type="ECO:0000313" key="3">
    <source>
        <dbReference type="EMBL" id="EYD72172.1"/>
    </source>
</evidence>
<organism evidence="3 4">
    <name type="scientific">Limimaricola hongkongensis DSM 17492</name>
    <dbReference type="NCBI Taxonomy" id="1122180"/>
    <lineage>
        <taxon>Bacteria</taxon>
        <taxon>Pseudomonadati</taxon>
        <taxon>Pseudomonadota</taxon>
        <taxon>Alphaproteobacteria</taxon>
        <taxon>Rhodobacterales</taxon>
        <taxon>Paracoccaceae</taxon>
        <taxon>Limimaricola</taxon>
    </lineage>
</organism>
<dbReference type="EMBL" id="APGJ01000004">
    <property type="protein sequence ID" value="EYD72172.1"/>
    <property type="molecule type" value="Genomic_DNA"/>
</dbReference>
<reference evidence="3 4" key="1">
    <citation type="submission" date="2013-03" db="EMBL/GenBank/DDBJ databases">
        <authorList>
            <person name="Fiebig A."/>
            <person name="Goeker M."/>
            <person name="Klenk H.-P.P."/>
        </authorList>
    </citation>
    <scope>NUCLEOTIDE SEQUENCE [LARGE SCALE GENOMIC DNA]</scope>
    <source>
        <strain evidence="3 4">DSM 17492</strain>
    </source>
</reference>
<dbReference type="AlphaFoldDB" id="A0A017HCF2"/>
<dbReference type="STRING" id="1122180.Lokhon_00963"/>
<evidence type="ECO:0000313" key="4">
    <source>
        <dbReference type="Proteomes" id="UP000025047"/>
    </source>
</evidence>
<proteinExistence type="predicted"/>
<gene>
    <name evidence="3" type="ORF">Lokhon_00963</name>
</gene>
<dbReference type="PATRIC" id="fig|1122180.6.peg.957"/>
<accession>A0A017HCF2</accession>
<evidence type="ECO:0000259" key="2">
    <source>
        <dbReference type="Pfam" id="PF07179"/>
    </source>
</evidence>
<feature type="region of interest" description="Disordered" evidence="1">
    <location>
        <begin position="238"/>
        <end position="259"/>
    </location>
</feature>